<dbReference type="InterPro" id="IPR000073">
    <property type="entry name" value="AB_hydrolase_1"/>
</dbReference>
<protein>
    <submittedName>
        <fullName evidence="3">Alpha/beta hydrolase fold protein</fullName>
    </submittedName>
</protein>
<sequence length="274" mass="29838">MPMNWIHLDGLTLRYELRGSGAQTLVLLHELGGSLESFDALMSELGEGRRILRYDLRGAGLSEKPRSSFSFDDHVCDLDRLLTALGIEGPIDIAGVAAGAAVAVSFALAYPDRVSALALCAPALSVDADRVHYLARRSELCMRSGMRAVAAETLDRSYPPALRRDRNTYLTYLGRFLGNDPVGYAHNNLAFAEVDLRGRLRDIPHRCLVLAGAHDLLRPEAQVAALALMIPHADYARIDEAGHLMQVQAPAELARRLLAFLAPPAARPVLPRAS</sequence>
<reference evidence="3 4" key="1">
    <citation type="journal article" date="2013" name="Appl. Environ. Microbiol.">
        <title>Genome analysis suggests that the soil oligotrophic bacterium Agromonas oligotrophica (Bradyrhizobium oligotrophicum) is a nitrogen-fixing symbiont of Aeschynomene indica.</title>
        <authorList>
            <person name="Okubo T."/>
            <person name="Fukushima S."/>
            <person name="Itakura M."/>
            <person name="Oshima K."/>
            <person name="Longtonglang A."/>
            <person name="Teaumroong N."/>
            <person name="Mitsui H."/>
            <person name="Hattori M."/>
            <person name="Hattori R."/>
            <person name="Hattori T."/>
            <person name="Minamisawa K."/>
        </authorList>
    </citation>
    <scope>NUCLEOTIDE SEQUENCE [LARGE SCALE GENOMIC DNA]</scope>
    <source>
        <strain evidence="3 4">S58</strain>
    </source>
</reference>
<dbReference type="InterPro" id="IPR050266">
    <property type="entry name" value="AB_hydrolase_sf"/>
</dbReference>
<dbReference type="PANTHER" id="PTHR43798">
    <property type="entry name" value="MONOACYLGLYCEROL LIPASE"/>
    <property type="match status" value="1"/>
</dbReference>
<dbReference type="Gene3D" id="3.40.50.1820">
    <property type="entry name" value="alpha/beta hydrolase"/>
    <property type="match status" value="1"/>
</dbReference>
<dbReference type="PRINTS" id="PR00111">
    <property type="entry name" value="ABHYDROLASE"/>
</dbReference>
<dbReference type="GO" id="GO:0016020">
    <property type="term" value="C:membrane"/>
    <property type="evidence" value="ECO:0007669"/>
    <property type="project" value="TreeGrafter"/>
</dbReference>
<dbReference type="InterPro" id="IPR029058">
    <property type="entry name" value="AB_hydrolase_fold"/>
</dbReference>
<keyword evidence="4" id="KW-1185">Reference proteome</keyword>
<proteinExistence type="predicted"/>
<feature type="domain" description="AB hydrolase-1" evidence="2">
    <location>
        <begin position="24"/>
        <end position="249"/>
    </location>
</feature>
<dbReference type="SUPFAM" id="SSF53474">
    <property type="entry name" value="alpha/beta-Hydrolases"/>
    <property type="match status" value="1"/>
</dbReference>
<dbReference type="KEGG" id="aol:S58_48370"/>
<dbReference type="GO" id="GO:0016787">
    <property type="term" value="F:hydrolase activity"/>
    <property type="evidence" value="ECO:0007669"/>
    <property type="project" value="UniProtKB-KW"/>
</dbReference>
<name>M4ZBH5_9BRAD</name>
<accession>M4ZBH5</accession>
<gene>
    <name evidence="3" type="ORF">S58_48370</name>
</gene>
<evidence type="ECO:0000313" key="4">
    <source>
        <dbReference type="Proteomes" id="UP000011841"/>
    </source>
</evidence>
<dbReference type="AlphaFoldDB" id="M4ZBH5"/>
<dbReference type="STRING" id="1245469.S58_48370"/>
<organism evidence="3 4">
    <name type="scientific">Bradyrhizobium oligotrophicum S58</name>
    <dbReference type="NCBI Taxonomy" id="1245469"/>
    <lineage>
        <taxon>Bacteria</taxon>
        <taxon>Pseudomonadati</taxon>
        <taxon>Pseudomonadota</taxon>
        <taxon>Alphaproteobacteria</taxon>
        <taxon>Hyphomicrobiales</taxon>
        <taxon>Nitrobacteraceae</taxon>
        <taxon>Bradyrhizobium</taxon>
    </lineage>
</organism>
<keyword evidence="1 3" id="KW-0378">Hydrolase</keyword>
<dbReference type="Proteomes" id="UP000011841">
    <property type="component" value="Chromosome"/>
</dbReference>
<dbReference type="HOGENOM" id="CLU_020336_13_2_5"/>
<dbReference type="PANTHER" id="PTHR43798:SF31">
    <property type="entry name" value="AB HYDROLASE SUPERFAMILY PROTEIN YCLE"/>
    <property type="match status" value="1"/>
</dbReference>
<evidence type="ECO:0000259" key="2">
    <source>
        <dbReference type="Pfam" id="PF00561"/>
    </source>
</evidence>
<evidence type="ECO:0000313" key="3">
    <source>
        <dbReference type="EMBL" id="BAM90816.1"/>
    </source>
</evidence>
<dbReference type="eggNOG" id="COG2267">
    <property type="taxonomic scope" value="Bacteria"/>
</dbReference>
<evidence type="ECO:0000256" key="1">
    <source>
        <dbReference type="ARBA" id="ARBA00022801"/>
    </source>
</evidence>
<dbReference type="Pfam" id="PF00561">
    <property type="entry name" value="Abhydrolase_1"/>
    <property type="match status" value="1"/>
</dbReference>
<dbReference type="EMBL" id="AP012603">
    <property type="protein sequence ID" value="BAM90816.1"/>
    <property type="molecule type" value="Genomic_DNA"/>
</dbReference>
<dbReference type="PATRIC" id="fig|1245469.3.peg.4949"/>